<reference evidence="1" key="1">
    <citation type="submission" date="2017-07" db="EMBL/GenBank/DDBJ databases">
        <title>Taro Niue Genome Assembly and Annotation.</title>
        <authorList>
            <person name="Atibalentja N."/>
            <person name="Keating K."/>
            <person name="Fields C.J."/>
        </authorList>
    </citation>
    <scope>NUCLEOTIDE SEQUENCE</scope>
    <source>
        <strain evidence="1">Niue_2</strain>
        <tissue evidence="1">Leaf</tissue>
    </source>
</reference>
<keyword evidence="2" id="KW-1185">Reference proteome</keyword>
<comment type="caution">
    <text evidence="1">The sequence shown here is derived from an EMBL/GenBank/DDBJ whole genome shotgun (WGS) entry which is preliminary data.</text>
</comment>
<protein>
    <submittedName>
        <fullName evidence="1">Uncharacterized protein</fullName>
    </submittedName>
</protein>
<organism evidence="1 2">
    <name type="scientific">Colocasia esculenta</name>
    <name type="common">Wild taro</name>
    <name type="synonym">Arum esculentum</name>
    <dbReference type="NCBI Taxonomy" id="4460"/>
    <lineage>
        <taxon>Eukaryota</taxon>
        <taxon>Viridiplantae</taxon>
        <taxon>Streptophyta</taxon>
        <taxon>Embryophyta</taxon>
        <taxon>Tracheophyta</taxon>
        <taxon>Spermatophyta</taxon>
        <taxon>Magnoliopsida</taxon>
        <taxon>Liliopsida</taxon>
        <taxon>Araceae</taxon>
        <taxon>Aroideae</taxon>
        <taxon>Colocasieae</taxon>
        <taxon>Colocasia</taxon>
    </lineage>
</organism>
<sequence>MVCGARSGSSSRRRLSSGRAFLCGLRLGSVYASSSYSSRFGSVYASSSYGSREFIDSRILTSDEVWSRSELYSQQMTEKYVGEEE</sequence>
<dbReference type="AlphaFoldDB" id="A0A843VKL4"/>
<dbReference type="Proteomes" id="UP000652761">
    <property type="component" value="Unassembled WGS sequence"/>
</dbReference>
<proteinExistence type="predicted"/>
<accession>A0A843VKL4</accession>
<gene>
    <name evidence="1" type="ORF">Taro_026783</name>
</gene>
<dbReference type="EMBL" id="NMUH01001637">
    <property type="protein sequence ID" value="MQL94130.1"/>
    <property type="molecule type" value="Genomic_DNA"/>
</dbReference>
<evidence type="ECO:0000313" key="1">
    <source>
        <dbReference type="EMBL" id="MQL94130.1"/>
    </source>
</evidence>
<evidence type="ECO:0000313" key="2">
    <source>
        <dbReference type="Proteomes" id="UP000652761"/>
    </source>
</evidence>
<name>A0A843VKL4_COLES</name>